<organism evidence="3 4">
    <name type="scientific">Diaporthe vaccinii</name>
    <dbReference type="NCBI Taxonomy" id="105482"/>
    <lineage>
        <taxon>Eukaryota</taxon>
        <taxon>Fungi</taxon>
        <taxon>Dikarya</taxon>
        <taxon>Ascomycota</taxon>
        <taxon>Pezizomycotina</taxon>
        <taxon>Sordariomycetes</taxon>
        <taxon>Sordariomycetidae</taxon>
        <taxon>Diaporthales</taxon>
        <taxon>Diaporthaceae</taxon>
        <taxon>Diaporthe</taxon>
        <taxon>Diaporthe eres species complex</taxon>
    </lineage>
</organism>
<gene>
    <name evidence="3" type="ORF">FJTKL_01378</name>
</gene>
<comment type="caution">
    <text evidence="3">The sequence shown here is derived from an EMBL/GenBank/DDBJ whole genome shotgun (WGS) entry which is preliminary data.</text>
</comment>
<proteinExistence type="inferred from homology"/>
<dbReference type="InterPro" id="IPR036291">
    <property type="entry name" value="NAD(P)-bd_dom_sf"/>
</dbReference>
<dbReference type="SUPFAM" id="SSF51735">
    <property type="entry name" value="NAD(P)-binding Rossmann-fold domains"/>
    <property type="match status" value="1"/>
</dbReference>
<keyword evidence="4" id="KW-1185">Reference proteome</keyword>
<reference evidence="3 4" key="1">
    <citation type="submission" date="2024-03" db="EMBL/GenBank/DDBJ databases">
        <title>A high-quality draft genome sequence of Diaporthe vaccinii, a causative agent of upright dieback and viscid rot disease in cranberry plants.</title>
        <authorList>
            <person name="Sarrasin M."/>
            <person name="Lang B.F."/>
            <person name="Burger G."/>
        </authorList>
    </citation>
    <scope>NUCLEOTIDE SEQUENCE [LARGE SCALE GENOMIC DNA]</scope>
    <source>
        <strain evidence="3 4">IS7</strain>
    </source>
</reference>
<dbReference type="Pfam" id="PF00106">
    <property type="entry name" value="adh_short"/>
    <property type="match status" value="1"/>
</dbReference>
<dbReference type="PRINTS" id="PR00081">
    <property type="entry name" value="GDHRDH"/>
</dbReference>
<dbReference type="EMBL" id="JBAWTH010000122">
    <property type="protein sequence ID" value="KAL2276095.1"/>
    <property type="molecule type" value="Genomic_DNA"/>
</dbReference>
<evidence type="ECO:0000313" key="3">
    <source>
        <dbReference type="EMBL" id="KAL2276095.1"/>
    </source>
</evidence>
<dbReference type="Gene3D" id="3.40.50.720">
    <property type="entry name" value="NAD(P)-binding Rossmann-like Domain"/>
    <property type="match status" value="1"/>
</dbReference>
<accession>A0ABR4E0Z2</accession>
<dbReference type="Proteomes" id="UP001600888">
    <property type="component" value="Unassembled WGS sequence"/>
</dbReference>
<sequence length="268" mass="29321">MAPATIQKKTVLITGCSTGSIGWALTKSSLEHDFHVFAGVRSRSKAKDLAELSNVDLVKLDVTVSETISKCKELVAERIDGKLDVLINCAGVEGVRPLLDVDMEWAKQVYDVNVWGPLAVTQAFAPLVVKSKGIHSSSKAAIAQMSDTLRIEMEPLGVRVVTIMVGSASTTIFDKPGGQLQLPETSFYRYPGIEEMVNKQRAEHKNSCMPVEELAPKLVKGILTGTKDPLWAGTFATAVRWGTWAYPRWFMDWSCNLGRGLEKVKPGT</sequence>
<comment type="similarity">
    <text evidence="1">Belongs to the short-chain dehydrogenases/reductases (SDR) family.</text>
</comment>
<dbReference type="InterPro" id="IPR002347">
    <property type="entry name" value="SDR_fam"/>
</dbReference>
<evidence type="ECO:0000256" key="1">
    <source>
        <dbReference type="ARBA" id="ARBA00006484"/>
    </source>
</evidence>
<evidence type="ECO:0008006" key="5">
    <source>
        <dbReference type="Google" id="ProtNLM"/>
    </source>
</evidence>
<protein>
    <recommendedName>
        <fullName evidence="5">NAD(P)-binding protein</fullName>
    </recommendedName>
</protein>
<dbReference type="PANTHER" id="PTHR44169">
    <property type="entry name" value="NADPH-DEPENDENT 1-ACYLDIHYDROXYACETONE PHOSPHATE REDUCTASE"/>
    <property type="match status" value="1"/>
</dbReference>
<evidence type="ECO:0000256" key="2">
    <source>
        <dbReference type="ARBA" id="ARBA00023002"/>
    </source>
</evidence>
<keyword evidence="2" id="KW-0560">Oxidoreductase</keyword>
<name>A0ABR4E0Z2_9PEZI</name>
<dbReference type="PANTHER" id="PTHR44169:SF6">
    <property type="entry name" value="NADPH-DEPENDENT 1-ACYLDIHYDROXYACETONE PHOSPHATE REDUCTASE"/>
    <property type="match status" value="1"/>
</dbReference>
<evidence type="ECO:0000313" key="4">
    <source>
        <dbReference type="Proteomes" id="UP001600888"/>
    </source>
</evidence>